<feature type="transmembrane region" description="Helical" evidence="12">
    <location>
        <begin position="105"/>
        <end position="131"/>
    </location>
</feature>
<comment type="subcellular location">
    <subcellularLocation>
        <location evidence="1">Cell inner membrane</location>
        <topology evidence="1">Multi-pass membrane protein</topology>
    </subcellularLocation>
    <subcellularLocation>
        <location evidence="12">Cell membrane</location>
        <topology evidence="12">Multi-pass membrane protein</topology>
    </subcellularLocation>
</comment>
<keyword evidence="7" id="KW-0653">Protein transport</keyword>
<name>A0ABT1JIG0_ACTCY</name>
<feature type="domain" description="ABC transmembrane type-1" evidence="14">
    <location>
        <begin position="103"/>
        <end position="292"/>
    </location>
</feature>
<keyword evidence="8 12" id="KW-1133">Transmembrane helix</keyword>
<evidence type="ECO:0000256" key="7">
    <source>
        <dbReference type="ARBA" id="ARBA00022927"/>
    </source>
</evidence>
<sequence length="308" mass="33416">MADTVTKTTPDDPDTTPRAGHEFDTEARKQWKIVLRRFLRHRMAMISLSVLVLIVLAAIVLPWFLQYDHTYTGGGRYEDPGPDHPLGTDNLGRDMLAMLVRGTQFSLLIAVVVAAMATVIGVTLGAVAGLLGGWVDTLFMRLVDLWLIIPQLALVALAASAFGSSWYLVAIALGLFSWMSVARINRGLTLSLANQEFVEAARAMGASNTRIVVKHILPNLTGVITVNATLAVATAVLAEAALSFIGLGVNIPDTSLGLIINNNYAQLELRPWLFWAPFLVIVLISLTVNFIGDGIRDAFDPKQTKVRA</sequence>
<evidence type="ECO:0000256" key="3">
    <source>
        <dbReference type="ARBA" id="ARBA00022475"/>
    </source>
</evidence>
<evidence type="ECO:0000256" key="8">
    <source>
        <dbReference type="ARBA" id="ARBA00022989"/>
    </source>
</evidence>
<evidence type="ECO:0000313" key="15">
    <source>
        <dbReference type="EMBL" id="MCP2332302.1"/>
    </source>
</evidence>
<dbReference type="Gene3D" id="1.10.3720.10">
    <property type="entry name" value="MetI-like"/>
    <property type="match status" value="1"/>
</dbReference>
<reference evidence="15 16" key="1">
    <citation type="submission" date="2022-06" db="EMBL/GenBank/DDBJ databases">
        <title>Genomic Encyclopedia of Type Strains, Phase I: the one thousand microbial genomes (KMG-I) project.</title>
        <authorList>
            <person name="Kyrpides N."/>
        </authorList>
    </citation>
    <scope>NUCLEOTIDE SEQUENCE [LARGE SCALE GENOMIC DNA]</scope>
    <source>
        <strain evidence="15 16">DSM 43889</strain>
    </source>
</reference>
<evidence type="ECO:0000256" key="11">
    <source>
        <dbReference type="ARBA" id="ARBA00072251"/>
    </source>
</evidence>
<evidence type="ECO:0000256" key="12">
    <source>
        <dbReference type="RuleBase" id="RU363032"/>
    </source>
</evidence>
<dbReference type="Proteomes" id="UP000791080">
    <property type="component" value="Unassembled WGS sequence"/>
</dbReference>
<keyword evidence="2 12" id="KW-0813">Transport</keyword>
<comment type="caution">
    <text evidence="15">The sequence shown here is derived from an EMBL/GenBank/DDBJ whole genome shotgun (WGS) entry which is preliminary data.</text>
</comment>
<evidence type="ECO:0000256" key="1">
    <source>
        <dbReference type="ARBA" id="ARBA00004429"/>
    </source>
</evidence>
<dbReference type="EMBL" id="AUBJ02000001">
    <property type="protein sequence ID" value="MCP2332302.1"/>
    <property type="molecule type" value="Genomic_DNA"/>
</dbReference>
<dbReference type="InterPro" id="IPR035906">
    <property type="entry name" value="MetI-like_sf"/>
</dbReference>
<keyword evidence="6" id="KW-0571">Peptide transport</keyword>
<feature type="transmembrane region" description="Helical" evidence="12">
    <location>
        <begin position="272"/>
        <end position="292"/>
    </location>
</feature>
<evidence type="ECO:0000256" key="2">
    <source>
        <dbReference type="ARBA" id="ARBA00022448"/>
    </source>
</evidence>
<evidence type="ECO:0000256" key="5">
    <source>
        <dbReference type="ARBA" id="ARBA00022692"/>
    </source>
</evidence>
<dbReference type="PANTHER" id="PTHR43386">
    <property type="entry name" value="OLIGOPEPTIDE TRANSPORT SYSTEM PERMEASE PROTEIN APPC"/>
    <property type="match status" value="1"/>
</dbReference>
<comment type="similarity">
    <text evidence="10">Belongs to the binding-protein-dependent transport system permease family. OppBC subfamily.</text>
</comment>
<dbReference type="InterPro" id="IPR050366">
    <property type="entry name" value="BP-dependent_transpt_permease"/>
</dbReference>
<accession>A0ABT1JIG0</accession>
<keyword evidence="4" id="KW-0997">Cell inner membrane</keyword>
<keyword evidence="9 12" id="KW-0472">Membrane</keyword>
<dbReference type="PROSITE" id="PS50928">
    <property type="entry name" value="ABC_TM1"/>
    <property type="match status" value="1"/>
</dbReference>
<evidence type="ECO:0000256" key="9">
    <source>
        <dbReference type="ARBA" id="ARBA00023136"/>
    </source>
</evidence>
<evidence type="ECO:0000256" key="10">
    <source>
        <dbReference type="ARBA" id="ARBA00024202"/>
    </source>
</evidence>
<dbReference type="SUPFAM" id="SSF161098">
    <property type="entry name" value="MetI-like"/>
    <property type="match status" value="1"/>
</dbReference>
<dbReference type="Pfam" id="PF12911">
    <property type="entry name" value="OppC_N"/>
    <property type="match status" value="1"/>
</dbReference>
<evidence type="ECO:0000256" key="4">
    <source>
        <dbReference type="ARBA" id="ARBA00022519"/>
    </source>
</evidence>
<keyword evidence="16" id="KW-1185">Reference proteome</keyword>
<dbReference type="CDD" id="cd06261">
    <property type="entry name" value="TM_PBP2"/>
    <property type="match status" value="1"/>
</dbReference>
<feature type="region of interest" description="Disordered" evidence="13">
    <location>
        <begin position="1"/>
        <end position="22"/>
    </location>
</feature>
<feature type="transmembrane region" description="Helical" evidence="12">
    <location>
        <begin position="138"/>
        <end position="159"/>
    </location>
</feature>
<evidence type="ECO:0000256" key="6">
    <source>
        <dbReference type="ARBA" id="ARBA00022856"/>
    </source>
</evidence>
<protein>
    <recommendedName>
        <fullName evidence="11">Oligopeptide transport system permease protein OppC</fullName>
    </recommendedName>
</protein>
<feature type="transmembrane region" description="Helical" evidence="12">
    <location>
        <begin position="224"/>
        <end position="252"/>
    </location>
</feature>
<feature type="transmembrane region" description="Helical" evidence="12">
    <location>
        <begin position="43"/>
        <end position="65"/>
    </location>
</feature>
<organism evidence="15 16">
    <name type="scientific">Actinoalloteichus caeruleus DSM 43889</name>
    <dbReference type="NCBI Taxonomy" id="1120930"/>
    <lineage>
        <taxon>Bacteria</taxon>
        <taxon>Bacillati</taxon>
        <taxon>Actinomycetota</taxon>
        <taxon>Actinomycetes</taxon>
        <taxon>Pseudonocardiales</taxon>
        <taxon>Pseudonocardiaceae</taxon>
        <taxon>Actinoalloteichus</taxon>
        <taxon>Actinoalloteichus cyanogriseus</taxon>
    </lineage>
</organism>
<evidence type="ECO:0000313" key="16">
    <source>
        <dbReference type="Proteomes" id="UP000791080"/>
    </source>
</evidence>
<keyword evidence="5 12" id="KW-0812">Transmembrane</keyword>
<dbReference type="InterPro" id="IPR000515">
    <property type="entry name" value="MetI-like"/>
</dbReference>
<keyword evidence="3" id="KW-1003">Cell membrane</keyword>
<evidence type="ECO:0000256" key="13">
    <source>
        <dbReference type="SAM" id="MobiDB-lite"/>
    </source>
</evidence>
<dbReference type="PANTHER" id="PTHR43386:SF2">
    <property type="entry name" value="OLIGOPEPTIDE TRANSPORT SYSTEM PERMEASE PROTEIN OPPC"/>
    <property type="match status" value="1"/>
</dbReference>
<dbReference type="InterPro" id="IPR025966">
    <property type="entry name" value="OppC_N"/>
</dbReference>
<dbReference type="Pfam" id="PF00528">
    <property type="entry name" value="BPD_transp_1"/>
    <property type="match status" value="1"/>
</dbReference>
<proteinExistence type="inferred from homology"/>
<dbReference type="RefSeq" id="WP_245588670.1">
    <property type="nucleotide sequence ID" value="NZ_AUBJ02000001.1"/>
</dbReference>
<gene>
    <name evidence="15" type="ORF">G443_002572</name>
</gene>
<evidence type="ECO:0000259" key="14">
    <source>
        <dbReference type="PROSITE" id="PS50928"/>
    </source>
</evidence>